<accession>A0ABT3ZYW1</accession>
<reference evidence="3 4" key="1">
    <citation type="submission" date="2022-11" db="EMBL/GenBank/DDBJ databases">
        <title>Minimal conservation of predation-associated metabolite biosynthetic gene clusters underscores biosynthetic potential of Myxococcota including descriptions for ten novel species: Archangium lansinium sp. nov., Myxococcus landrumus sp. nov., Nannocystis bai.</title>
        <authorList>
            <person name="Ahearne A."/>
            <person name="Stevens C."/>
            <person name="Phillips K."/>
        </authorList>
    </citation>
    <scope>NUCLEOTIDE SEQUENCE [LARGE SCALE GENOMIC DNA]</scope>
    <source>
        <strain evidence="3 4">MIWBW</strain>
    </source>
</reference>
<keyword evidence="4" id="KW-1185">Reference proteome</keyword>
<dbReference type="Pfam" id="PF02494">
    <property type="entry name" value="HYR"/>
    <property type="match status" value="1"/>
</dbReference>
<dbReference type="InterPro" id="IPR013783">
    <property type="entry name" value="Ig-like_fold"/>
</dbReference>
<protein>
    <submittedName>
        <fullName evidence="3">HYR domain-containing protein</fullName>
    </submittedName>
</protein>
<dbReference type="PANTHER" id="PTHR46343:SF2">
    <property type="entry name" value="SUSHI_VON WILLEBRAND FACTOR TYPE A_EGF_PENTRAXIN DOMAIN-CONTAINING 1"/>
    <property type="match status" value="1"/>
</dbReference>
<dbReference type="SUPFAM" id="SSF63825">
    <property type="entry name" value="YWTD domain"/>
    <property type="match status" value="2"/>
</dbReference>
<sequence length="1003" mass="104755">MPVLLGLPSHAAGSSLLRDARSGQDDTPSACRSLVAVGNTVYFSSESASMGSELWKSDGSVGGTVLVKDVLPGPGSSTPYTFGELEGSLFFTARGSTQRLELWKTDGTPTGTVRLFTVPDEGDSSEVSITEWARVGGTLFFSAHFIGSQELWKTDGTPAGTVRVKDIVPGDVGSIPSSLTALGSTLYFSARASGGSPPSSGLWKSDGTEAGTVQVWSPPSSGSVIGVDEVGGSLLVQVMSSSSTESSLWKSDGTAAGTVKVVDLPHVVLERAVLGGQLVLWMEEEVWVTDGTAGGTRRLQAVSRDRLRPSMVVVGGQAFFLGSDPSRGLELWTTDGTESGTRPVKDLLPGGNGALGAMTALGGTVYFMGKDTAGAVQLWKTDGTEAGTVKVAELPVERTSSSYSMASAGGRLFFTHEDRLWVSDGTAAGTVRLVSSRPEPRGSNPYRMTRLGGGAIFASHDSENGHTLWKTDGTVAGTVRVKDLRQGSGLLALDSPEPWVVRGDVAFFFASELPVGGWLQRSLWRTDGTEAGTSRLKKLDGFFGEGWPLALVGDTLFLALSDSTRGVELWKTDGTAEGTVLVKDVKPGSGSSQPVQAAALGNRLFFWADDGTHGVELWTSDGTEAGTVLFKEFAPGLASGLGESELRRPLMAVLDGTLYFGARDTAHGLELWKTDGTVEGTVLVKDVNPGSWDSLSRMTAVGGRLYLSLYDEAHGLEPWVSDGTEAGTVRLADVKPGEASGSPLGFTRVGDTVLFLARDTAHGAELWKTDGTPAGTALLADVWPGPDSALRFDSRTGEVALWGVEELGLAFFMGTEASSGQELWVTDGTAAGTRQVEDLVPGEGSSTPSNLVYLGGKLVFAAMDPLVGNEPRVLQWGLTPDTTAPVLTCPASLSSTAPDANGMAVSYNPASATDDRDTPVIEYGQASGSLFPVGTTAVTVTATDSAGNRSSCTFEVTVKTEPTEPAPRPEGFACSSGGPGASAFWILLALLAVACVRRRESPR</sequence>
<feature type="domain" description="HYR" evidence="2">
    <location>
        <begin position="880"/>
        <end position="960"/>
    </location>
</feature>
<dbReference type="EMBL" id="JAPNKA010000001">
    <property type="protein sequence ID" value="MCY1073852.1"/>
    <property type="molecule type" value="Genomic_DNA"/>
</dbReference>
<organism evidence="3 4">
    <name type="scientific">Archangium lansingense</name>
    <dbReference type="NCBI Taxonomy" id="2995310"/>
    <lineage>
        <taxon>Bacteria</taxon>
        <taxon>Pseudomonadati</taxon>
        <taxon>Myxococcota</taxon>
        <taxon>Myxococcia</taxon>
        <taxon>Myxococcales</taxon>
        <taxon>Cystobacterineae</taxon>
        <taxon>Archangiaceae</taxon>
        <taxon>Archangium</taxon>
    </lineage>
</organism>
<evidence type="ECO:0000259" key="2">
    <source>
        <dbReference type="PROSITE" id="PS50825"/>
    </source>
</evidence>
<keyword evidence="1" id="KW-0677">Repeat</keyword>
<gene>
    <name evidence="3" type="ORF">OV287_05090</name>
</gene>
<evidence type="ECO:0000256" key="1">
    <source>
        <dbReference type="ARBA" id="ARBA00022737"/>
    </source>
</evidence>
<dbReference type="PANTHER" id="PTHR46343">
    <property type="entry name" value="HYR DOMAIN-CONTAINING PROTEIN"/>
    <property type="match status" value="1"/>
</dbReference>
<comment type="caution">
    <text evidence="3">The sequence shown here is derived from an EMBL/GenBank/DDBJ whole genome shotgun (WGS) entry which is preliminary data.</text>
</comment>
<dbReference type="RefSeq" id="WP_267532841.1">
    <property type="nucleotide sequence ID" value="NZ_JAPNKA010000001.1"/>
</dbReference>
<proteinExistence type="predicted"/>
<dbReference type="InterPro" id="IPR003410">
    <property type="entry name" value="HYR_dom"/>
</dbReference>
<dbReference type="InterPro" id="IPR043555">
    <property type="entry name" value="SRPX-like"/>
</dbReference>
<evidence type="ECO:0000313" key="3">
    <source>
        <dbReference type="EMBL" id="MCY1073852.1"/>
    </source>
</evidence>
<dbReference type="Proteomes" id="UP001207654">
    <property type="component" value="Unassembled WGS sequence"/>
</dbReference>
<dbReference type="Gene3D" id="2.60.40.10">
    <property type="entry name" value="Immunoglobulins"/>
    <property type="match status" value="1"/>
</dbReference>
<dbReference type="PROSITE" id="PS50825">
    <property type="entry name" value="HYR"/>
    <property type="match status" value="1"/>
</dbReference>
<name>A0ABT3ZYW1_9BACT</name>
<evidence type="ECO:0000313" key="4">
    <source>
        <dbReference type="Proteomes" id="UP001207654"/>
    </source>
</evidence>